<evidence type="ECO:0000313" key="2">
    <source>
        <dbReference type="Proteomes" id="UP000054248"/>
    </source>
</evidence>
<keyword evidence="2" id="KW-1185">Reference proteome</keyword>
<sequence length="64" mass="7207">MFGKITEMPSFLAPTCLWHINLQVSTVETSKSRTTSASLLLSPFRNLDIPRRCPPKPNPKLPNQ</sequence>
<dbReference type="HOGENOM" id="CLU_2869326_0_0_1"/>
<organism evidence="1 2">
    <name type="scientific">Tulasnella calospora MUT 4182</name>
    <dbReference type="NCBI Taxonomy" id="1051891"/>
    <lineage>
        <taxon>Eukaryota</taxon>
        <taxon>Fungi</taxon>
        <taxon>Dikarya</taxon>
        <taxon>Basidiomycota</taxon>
        <taxon>Agaricomycotina</taxon>
        <taxon>Agaricomycetes</taxon>
        <taxon>Cantharellales</taxon>
        <taxon>Tulasnellaceae</taxon>
        <taxon>Tulasnella</taxon>
    </lineage>
</organism>
<reference evidence="1 2" key="1">
    <citation type="submission" date="2014-04" db="EMBL/GenBank/DDBJ databases">
        <authorList>
            <consortium name="DOE Joint Genome Institute"/>
            <person name="Kuo A."/>
            <person name="Girlanda M."/>
            <person name="Perotto S."/>
            <person name="Kohler A."/>
            <person name="Nagy L.G."/>
            <person name="Floudas D."/>
            <person name="Copeland A."/>
            <person name="Barry K.W."/>
            <person name="Cichocki N."/>
            <person name="Veneault-Fourrey C."/>
            <person name="LaButti K."/>
            <person name="Lindquist E.A."/>
            <person name="Lipzen A."/>
            <person name="Lundell T."/>
            <person name="Morin E."/>
            <person name="Murat C."/>
            <person name="Sun H."/>
            <person name="Tunlid A."/>
            <person name="Henrissat B."/>
            <person name="Grigoriev I.V."/>
            <person name="Hibbett D.S."/>
            <person name="Martin F."/>
            <person name="Nordberg H.P."/>
            <person name="Cantor M.N."/>
            <person name="Hua S.X."/>
        </authorList>
    </citation>
    <scope>NUCLEOTIDE SEQUENCE [LARGE SCALE GENOMIC DNA]</scope>
    <source>
        <strain evidence="1 2">MUT 4182</strain>
    </source>
</reference>
<reference evidence="2" key="2">
    <citation type="submission" date="2015-01" db="EMBL/GenBank/DDBJ databases">
        <title>Evolutionary Origins and Diversification of the Mycorrhizal Mutualists.</title>
        <authorList>
            <consortium name="DOE Joint Genome Institute"/>
            <consortium name="Mycorrhizal Genomics Consortium"/>
            <person name="Kohler A."/>
            <person name="Kuo A."/>
            <person name="Nagy L.G."/>
            <person name="Floudas D."/>
            <person name="Copeland A."/>
            <person name="Barry K.W."/>
            <person name="Cichocki N."/>
            <person name="Veneault-Fourrey C."/>
            <person name="LaButti K."/>
            <person name="Lindquist E.A."/>
            <person name="Lipzen A."/>
            <person name="Lundell T."/>
            <person name="Morin E."/>
            <person name="Murat C."/>
            <person name="Riley R."/>
            <person name="Ohm R."/>
            <person name="Sun H."/>
            <person name="Tunlid A."/>
            <person name="Henrissat B."/>
            <person name="Grigoriev I.V."/>
            <person name="Hibbett D.S."/>
            <person name="Martin F."/>
        </authorList>
    </citation>
    <scope>NUCLEOTIDE SEQUENCE [LARGE SCALE GENOMIC DNA]</scope>
    <source>
        <strain evidence="2">MUT 4182</strain>
    </source>
</reference>
<name>A0A0C3QC86_9AGAM</name>
<gene>
    <name evidence="1" type="ORF">M407DRAFT_182766</name>
</gene>
<evidence type="ECO:0000313" key="1">
    <source>
        <dbReference type="EMBL" id="KIO28280.1"/>
    </source>
</evidence>
<dbReference type="Proteomes" id="UP000054248">
    <property type="component" value="Unassembled WGS sequence"/>
</dbReference>
<protein>
    <submittedName>
        <fullName evidence="1">Uncharacterized protein</fullName>
    </submittedName>
</protein>
<dbReference type="AlphaFoldDB" id="A0A0C3QC86"/>
<proteinExistence type="predicted"/>
<dbReference type="EMBL" id="KN822996">
    <property type="protein sequence ID" value="KIO28280.1"/>
    <property type="molecule type" value="Genomic_DNA"/>
</dbReference>
<accession>A0A0C3QC86</accession>